<dbReference type="AlphaFoldDB" id="A0A9P0F1W4"/>
<evidence type="ECO:0000256" key="4">
    <source>
        <dbReference type="SAM" id="MobiDB-lite"/>
    </source>
</evidence>
<proteinExistence type="predicted"/>
<evidence type="ECO:0000313" key="6">
    <source>
        <dbReference type="Proteomes" id="UP001152759"/>
    </source>
</evidence>
<dbReference type="SUPFAM" id="SSF90209">
    <property type="entry name" value="Ran binding protein zinc finger-like"/>
    <property type="match status" value="1"/>
</dbReference>
<organism evidence="5 6">
    <name type="scientific">Bemisia tabaci</name>
    <name type="common">Sweetpotato whitefly</name>
    <name type="synonym">Aleurodes tabaci</name>
    <dbReference type="NCBI Taxonomy" id="7038"/>
    <lineage>
        <taxon>Eukaryota</taxon>
        <taxon>Metazoa</taxon>
        <taxon>Ecdysozoa</taxon>
        <taxon>Arthropoda</taxon>
        <taxon>Hexapoda</taxon>
        <taxon>Insecta</taxon>
        <taxon>Pterygota</taxon>
        <taxon>Neoptera</taxon>
        <taxon>Paraneoptera</taxon>
        <taxon>Hemiptera</taxon>
        <taxon>Sternorrhyncha</taxon>
        <taxon>Aleyrodoidea</taxon>
        <taxon>Aleyrodidae</taxon>
        <taxon>Aleyrodinae</taxon>
        <taxon>Bemisia</taxon>
    </lineage>
</organism>
<dbReference type="GO" id="GO:0008270">
    <property type="term" value="F:zinc ion binding"/>
    <property type="evidence" value="ECO:0007669"/>
    <property type="project" value="UniProtKB-KW"/>
</dbReference>
<dbReference type="PANTHER" id="PTHR46858">
    <property type="entry name" value="OS05G0521000 PROTEIN"/>
    <property type="match status" value="1"/>
</dbReference>
<dbReference type="InterPro" id="IPR036443">
    <property type="entry name" value="Znf_RanBP2_sf"/>
</dbReference>
<evidence type="ECO:0000256" key="2">
    <source>
        <dbReference type="ARBA" id="ARBA00022771"/>
    </source>
</evidence>
<gene>
    <name evidence="5" type="ORF">BEMITA_LOCUS4648</name>
</gene>
<name>A0A9P0F1W4_BEMTA</name>
<evidence type="ECO:0008006" key="7">
    <source>
        <dbReference type="Google" id="ProtNLM"/>
    </source>
</evidence>
<dbReference type="Gene3D" id="3.30.40.10">
    <property type="entry name" value="Zinc/RING finger domain, C3HC4 (zinc finger)"/>
    <property type="match status" value="1"/>
</dbReference>
<sequence length="340" mass="38208">MASTSSALWPVSTQRKRKLSQDDSGDESVIKYYVTLEKEEEDDALAKEDTGSESIYTIQDKSTMIVCDTDSDWSESDIEYDVKSLDHNPIHPFMWDNNSSSSEESDAETVKLEDLSCQETECAADSDTANTTDCDSGRYPFSDPELSPADFWNCAQCSAKNNNPLFRYCERCFKVRKEFFPARPKGHKKRKCENTKNSSQSNLKFSDSESESSLHDADEMKDSSVIVAPSSSQSTVTSKDSHIDSSSDCDESSSDSKVRNYVKQISISTDSGLSDVANEYQEESRNCNICLKNPKNAGFFHGGKVHVYCCYKCAKKVWLYFKKCPVCNRKVSCVVRLIFS</sequence>
<dbReference type="GO" id="GO:0010468">
    <property type="term" value="P:regulation of gene expression"/>
    <property type="evidence" value="ECO:0007669"/>
    <property type="project" value="TreeGrafter"/>
</dbReference>
<feature type="compositionally biased region" description="Basic and acidic residues" evidence="4">
    <location>
        <begin position="212"/>
        <end position="222"/>
    </location>
</feature>
<dbReference type="PANTHER" id="PTHR46858:SF5">
    <property type="entry name" value="E3 UBIQUITIN-PROTEIN LIGASE APD1-RELATED"/>
    <property type="match status" value="1"/>
</dbReference>
<evidence type="ECO:0000256" key="3">
    <source>
        <dbReference type="ARBA" id="ARBA00022833"/>
    </source>
</evidence>
<dbReference type="GO" id="GO:0016567">
    <property type="term" value="P:protein ubiquitination"/>
    <property type="evidence" value="ECO:0007669"/>
    <property type="project" value="TreeGrafter"/>
</dbReference>
<keyword evidence="2" id="KW-0863">Zinc-finger</keyword>
<dbReference type="InterPro" id="IPR013083">
    <property type="entry name" value="Znf_RING/FYVE/PHD"/>
</dbReference>
<dbReference type="EMBL" id="OU963863">
    <property type="protein sequence ID" value="CAH0385422.1"/>
    <property type="molecule type" value="Genomic_DNA"/>
</dbReference>
<feature type="compositionally biased region" description="Polar residues" evidence="4">
    <location>
        <begin position="195"/>
        <end position="205"/>
    </location>
</feature>
<dbReference type="Pfam" id="PF13920">
    <property type="entry name" value="zf-C3HC4_3"/>
    <property type="match status" value="1"/>
</dbReference>
<dbReference type="GO" id="GO:0061630">
    <property type="term" value="F:ubiquitin protein ligase activity"/>
    <property type="evidence" value="ECO:0007669"/>
    <property type="project" value="TreeGrafter"/>
</dbReference>
<keyword evidence="3" id="KW-0862">Zinc</keyword>
<dbReference type="KEGG" id="btab:109030066"/>
<feature type="region of interest" description="Disordered" evidence="4">
    <location>
        <begin position="185"/>
        <end position="257"/>
    </location>
</feature>
<evidence type="ECO:0000256" key="1">
    <source>
        <dbReference type="ARBA" id="ARBA00022723"/>
    </source>
</evidence>
<dbReference type="GO" id="GO:0043066">
    <property type="term" value="P:negative regulation of apoptotic process"/>
    <property type="evidence" value="ECO:0007669"/>
    <property type="project" value="TreeGrafter"/>
</dbReference>
<dbReference type="Gene3D" id="2.30.30.380">
    <property type="entry name" value="Zn-finger domain of Sec23/24"/>
    <property type="match status" value="1"/>
</dbReference>
<evidence type="ECO:0000313" key="5">
    <source>
        <dbReference type="EMBL" id="CAH0385422.1"/>
    </source>
</evidence>
<keyword evidence="6" id="KW-1185">Reference proteome</keyword>
<dbReference type="Proteomes" id="UP001152759">
    <property type="component" value="Chromosome 2"/>
</dbReference>
<protein>
    <recommendedName>
        <fullName evidence="7">E3 ubiquitin-protein ligase Mdm2</fullName>
    </recommendedName>
</protein>
<feature type="compositionally biased region" description="Polar residues" evidence="4">
    <location>
        <begin position="1"/>
        <end position="13"/>
    </location>
</feature>
<feature type="compositionally biased region" description="Low complexity" evidence="4">
    <location>
        <begin position="223"/>
        <end position="238"/>
    </location>
</feature>
<keyword evidence="1" id="KW-0479">Metal-binding</keyword>
<dbReference type="OrthoDB" id="24526at2759"/>
<accession>A0A9P0F1W4</accession>
<reference evidence="5" key="1">
    <citation type="submission" date="2021-12" db="EMBL/GenBank/DDBJ databases">
        <authorList>
            <person name="King R."/>
        </authorList>
    </citation>
    <scope>NUCLEOTIDE SEQUENCE</scope>
</reference>
<feature type="region of interest" description="Disordered" evidence="4">
    <location>
        <begin position="1"/>
        <end position="25"/>
    </location>
</feature>